<dbReference type="PROSITE" id="PS50159">
    <property type="entry name" value="RIBOSOMAL_S13_2"/>
    <property type="match status" value="1"/>
</dbReference>
<evidence type="ECO:0000256" key="7">
    <source>
        <dbReference type="SAM" id="MobiDB-lite"/>
    </source>
</evidence>
<reference evidence="8" key="1">
    <citation type="submission" date="2016-05" db="EMBL/GenBank/DDBJ databases">
        <authorList>
            <person name="Lavstsen T."/>
            <person name="Jespersen J.S."/>
        </authorList>
    </citation>
    <scope>NUCLEOTIDE SEQUENCE [LARGE SCALE GENOMIC DNA]</scope>
</reference>
<keyword evidence="5 6" id="KW-0687">Ribonucleoprotein</keyword>
<dbReference type="EMBL" id="FLQV01000375">
    <property type="protein sequence ID" value="SBS91236.1"/>
    <property type="molecule type" value="Genomic_DNA"/>
</dbReference>
<evidence type="ECO:0000313" key="8">
    <source>
        <dbReference type="EMBL" id="SBS83693.1"/>
    </source>
</evidence>
<gene>
    <name evidence="9" type="ORF">POVCU1_020230</name>
    <name evidence="8" type="ORF">POVCU2_0022350</name>
</gene>
<dbReference type="Gene3D" id="1.10.8.50">
    <property type="match status" value="1"/>
</dbReference>
<dbReference type="PANTHER" id="PTHR10871">
    <property type="entry name" value="30S RIBOSOMAL PROTEIN S13/40S RIBOSOMAL PROTEIN S18"/>
    <property type="match status" value="1"/>
</dbReference>
<dbReference type="GO" id="GO:0003735">
    <property type="term" value="F:structural constituent of ribosome"/>
    <property type="evidence" value="ECO:0007669"/>
    <property type="project" value="InterPro"/>
</dbReference>
<feature type="region of interest" description="Disordered" evidence="7">
    <location>
        <begin position="134"/>
        <end position="156"/>
    </location>
</feature>
<dbReference type="FunFam" id="1.10.8.50:FF:000002">
    <property type="entry name" value="40S ribosomal protein S18"/>
    <property type="match status" value="1"/>
</dbReference>
<proteinExistence type="inferred from homology"/>
<dbReference type="Proteomes" id="UP000078546">
    <property type="component" value="Unassembled WGS sequence"/>
</dbReference>
<dbReference type="Proteomes" id="UP000078560">
    <property type="component" value="Unassembled WGS sequence"/>
</dbReference>
<dbReference type="PANTHER" id="PTHR10871:SF3">
    <property type="entry name" value="SMALL RIBOSOMAL SUBUNIT PROTEIN US13"/>
    <property type="match status" value="1"/>
</dbReference>
<evidence type="ECO:0000256" key="2">
    <source>
        <dbReference type="ARBA" id="ARBA00008080"/>
    </source>
</evidence>
<evidence type="ECO:0000256" key="5">
    <source>
        <dbReference type="ARBA" id="ARBA00023274"/>
    </source>
</evidence>
<evidence type="ECO:0000256" key="6">
    <source>
        <dbReference type="RuleBase" id="RU003830"/>
    </source>
</evidence>
<comment type="similarity">
    <text evidence="2 6">Belongs to the universal ribosomal protein uS13 family.</text>
</comment>
<dbReference type="NCBIfam" id="NF003140">
    <property type="entry name" value="PRK04053.1"/>
    <property type="match status" value="1"/>
</dbReference>
<dbReference type="HAMAP" id="MF_01315">
    <property type="entry name" value="Ribosomal_uS13"/>
    <property type="match status" value="1"/>
</dbReference>
<dbReference type="AlphaFoldDB" id="A0A1A8VWG7"/>
<dbReference type="PIRSF" id="PIRSF002134">
    <property type="entry name" value="Ribosomal_S13"/>
    <property type="match status" value="1"/>
</dbReference>
<organism evidence="8 11">
    <name type="scientific">Plasmodium ovale curtisi</name>
    <dbReference type="NCBI Taxonomy" id="864141"/>
    <lineage>
        <taxon>Eukaryota</taxon>
        <taxon>Sar</taxon>
        <taxon>Alveolata</taxon>
        <taxon>Apicomplexa</taxon>
        <taxon>Aconoidasida</taxon>
        <taxon>Haemosporida</taxon>
        <taxon>Plasmodiidae</taxon>
        <taxon>Plasmodium</taxon>
        <taxon>Plasmodium (Plasmodium)</taxon>
    </lineage>
</organism>
<sequence length="156" mass="17837">MSLQVIDQNDFQHILRILNTNVDGKEKVTIALTAIKGIGKRMATVICKQANVSPSKRAGELTTEEINNIVHIMNSPSQFKIPDWFLNRRKDIKDGKNLHVIANQLDSYLRDDLERMKKIRLHRGLRHHWGLRVRGQHTKTTGRRGRTVGVSKKKGA</sequence>
<comment type="subcellular location">
    <subcellularLocation>
        <location evidence="1">Cytoplasm</location>
    </subcellularLocation>
</comment>
<evidence type="ECO:0000313" key="10">
    <source>
        <dbReference type="Proteomes" id="UP000078546"/>
    </source>
</evidence>
<dbReference type="Gene3D" id="4.10.910.10">
    <property type="entry name" value="30s ribosomal protein s13, domain 2"/>
    <property type="match status" value="1"/>
</dbReference>
<protein>
    <submittedName>
        <fullName evidence="8">Ribosomal protein S18, putative</fullName>
    </submittedName>
</protein>
<dbReference type="PROSITE" id="PS00646">
    <property type="entry name" value="RIBOSOMAL_S13_1"/>
    <property type="match status" value="1"/>
</dbReference>
<dbReference type="GO" id="GO:0005829">
    <property type="term" value="C:cytosol"/>
    <property type="evidence" value="ECO:0007669"/>
    <property type="project" value="TreeGrafter"/>
</dbReference>
<evidence type="ECO:0000313" key="9">
    <source>
        <dbReference type="EMBL" id="SBS91236.1"/>
    </source>
</evidence>
<dbReference type="InterPro" id="IPR001892">
    <property type="entry name" value="Ribosomal_uS13"/>
</dbReference>
<dbReference type="FunFam" id="4.10.910.10:FF:000002">
    <property type="entry name" value="40S ribosomal protein S18"/>
    <property type="match status" value="1"/>
</dbReference>
<dbReference type="GO" id="GO:0015935">
    <property type="term" value="C:small ribosomal subunit"/>
    <property type="evidence" value="ECO:0007669"/>
    <property type="project" value="TreeGrafter"/>
</dbReference>
<keyword evidence="3" id="KW-0963">Cytoplasm</keyword>
<dbReference type="SUPFAM" id="SSF46946">
    <property type="entry name" value="S13-like H2TH domain"/>
    <property type="match status" value="1"/>
</dbReference>
<dbReference type="InterPro" id="IPR010979">
    <property type="entry name" value="Ribosomal_uS13-like_H2TH"/>
</dbReference>
<evidence type="ECO:0000256" key="4">
    <source>
        <dbReference type="ARBA" id="ARBA00022980"/>
    </source>
</evidence>
<dbReference type="Pfam" id="PF00416">
    <property type="entry name" value="Ribosomal_S13"/>
    <property type="match status" value="1"/>
</dbReference>
<dbReference type="InterPro" id="IPR027437">
    <property type="entry name" value="Rbsml_uS13_C"/>
</dbReference>
<evidence type="ECO:0000256" key="1">
    <source>
        <dbReference type="ARBA" id="ARBA00004496"/>
    </source>
</evidence>
<evidence type="ECO:0000256" key="3">
    <source>
        <dbReference type="ARBA" id="ARBA00022490"/>
    </source>
</evidence>
<evidence type="ECO:0000313" key="11">
    <source>
        <dbReference type="Proteomes" id="UP000078560"/>
    </source>
</evidence>
<accession>A0A1A8VWG7</accession>
<keyword evidence="4 6" id="KW-0689">Ribosomal protein</keyword>
<reference evidence="10 11" key="2">
    <citation type="submission" date="2016-05" db="EMBL/GenBank/DDBJ databases">
        <authorList>
            <person name="Naeem Raeece"/>
        </authorList>
    </citation>
    <scope>NUCLEOTIDE SEQUENCE [LARGE SCALE GENOMIC DNA]</scope>
</reference>
<dbReference type="EMBL" id="FLQU01000305">
    <property type="protein sequence ID" value="SBS83693.1"/>
    <property type="molecule type" value="Genomic_DNA"/>
</dbReference>
<dbReference type="GO" id="GO:0006412">
    <property type="term" value="P:translation"/>
    <property type="evidence" value="ECO:0007669"/>
    <property type="project" value="InterPro"/>
</dbReference>
<dbReference type="GO" id="GO:0003723">
    <property type="term" value="F:RNA binding"/>
    <property type="evidence" value="ECO:0007669"/>
    <property type="project" value="InterPro"/>
</dbReference>
<dbReference type="InterPro" id="IPR018269">
    <property type="entry name" value="Ribosomal_uS13_CS"/>
</dbReference>
<name>A0A1A8VWG7_PLAOA</name>
<dbReference type="VEuPathDB" id="PlasmoDB:PocGH01_09032500"/>